<protein>
    <submittedName>
        <fullName evidence="1">Uncharacterized protein</fullName>
    </submittedName>
</protein>
<sequence>MWMGLEKKDARVALEGAMPWLAPTGKLTVQALGKLDRPLLAWAPESEAYLFDSAAHYAEFVDEPGGLSPLEKKIAQLPPRREWKMERVWTPHEEPDEEHEQAYEKASVTIGGRLLHPRALDAYATFAYEYAGLEDEDDFTDAEDGTPGLQHVTGDLNQALAWAAAGVCVLQQSLPYPFRDVLLYGDTDNRPAHRILLAYASLLRIKHPRKAAPWFTALVYLNPMDNVGARFLAPGGPAHPNARR</sequence>
<evidence type="ECO:0000313" key="2">
    <source>
        <dbReference type="Proteomes" id="UP001500403"/>
    </source>
</evidence>
<dbReference type="Proteomes" id="UP001500403">
    <property type="component" value="Unassembled WGS sequence"/>
</dbReference>
<name>A0ABP6K484_9ACTN</name>
<gene>
    <name evidence="1" type="ORF">GCM10010446_63930</name>
</gene>
<dbReference type="EMBL" id="BAAAUD010000094">
    <property type="protein sequence ID" value="GAA2970056.1"/>
    <property type="molecule type" value="Genomic_DNA"/>
</dbReference>
<dbReference type="RefSeq" id="WP_344500143.1">
    <property type="nucleotide sequence ID" value="NZ_BAAAUD010000094.1"/>
</dbReference>
<reference evidence="2" key="1">
    <citation type="journal article" date="2019" name="Int. J. Syst. Evol. Microbiol.">
        <title>The Global Catalogue of Microorganisms (GCM) 10K type strain sequencing project: providing services to taxonomists for standard genome sequencing and annotation.</title>
        <authorList>
            <consortium name="The Broad Institute Genomics Platform"/>
            <consortium name="The Broad Institute Genome Sequencing Center for Infectious Disease"/>
            <person name="Wu L."/>
            <person name="Ma J."/>
        </authorList>
    </citation>
    <scope>NUCLEOTIDE SEQUENCE [LARGE SCALE GENOMIC DNA]</scope>
    <source>
        <strain evidence="2">JCM 9088</strain>
    </source>
</reference>
<comment type="caution">
    <text evidence="1">The sequence shown here is derived from an EMBL/GenBank/DDBJ whole genome shotgun (WGS) entry which is preliminary data.</text>
</comment>
<proteinExistence type="predicted"/>
<keyword evidence="2" id="KW-1185">Reference proteome</keyword>
<evidence type="ECO:0000313" key="1">
    <source>
        <dbReference type="EMBL" id="GAA2970056.1"/>
    </source>
</evidence>
<organism evidence="1 2">
    <name type="scientific">Streptomyces enissocaesilis</name>
    <dbReference type="NCBI Taxonomy" id="332589"/>
    <lineage>
        <taxon>Bacteria</taxon>
        <taxon>Bacillati</taxon>
        <taxon>Actinomycetota</taxon>
        <taxon>Actinomycetes</taxon>
        <taxon>Kitasatosporales</taxon>
        <taxon>Streptomycetaceae</taxon>
        <taxon>Streptomyces</taxon>
        <taxon>Streptomyces rochei group</taxon>
    </lineage>
</organism>
<accession>A0ABP6K484</accession>